<dbReference type="PIRSF" id="PIRSF006755">
    <property type="entry name" value="DTB_synth"/>
    <property type="match status" value="1"/>
</dbReference>
<sequence>MADRTPEPIPEDPFAERVPGSFQIFVTGTDTGVGKTQASCALLSLLVDAGLQPQGFKPYESGCKPLSAPADTLAMRAAAQSELPVNLLCPHRFRAPLAPGVAARRLGQEPDWDVTLAAWEKLRHGPVVVEGAGGLFVPLDSKRDIIDLISVLRLPVLLVARAGLGTLNHTALSLRALAERGIPVRAVLLSRSTPSRDPSERDNRLLLEERHGVQVLGPVSFHRDARRRHTAFREALRPLLPHRARGR</sequence>
<evidence type="ECO:0000313" key="4">
    <source>
        <dbReference type="Proteomes" id="UP000028725"/>
    </source>
</evidence>
<keyword evidence="4" id="KW-1185">Reference proteome</keyword>
<dbReference type="Pfam" id="PF13500">
    <property type="entry name" value="AAA_26"/>
    <property type="match status" value="1"/>
</dbReference>
<name>A0A085WCB3_9BACT</name>
<dbReference type="STRING" id="394096.DB31_1442"/>
<gene>
    <name evidence="2" type="primary">bioD</name>
    <name evidence="3" type="ORF">DB31_1442</name>
</gene>
<evidence type="ECO:0000313" key="3">
    <source>
        <dbReference type="EMBL" id="KFE65326.1"/>
    </source>
</evidence>
<feature type="binding site" evidence="2">
    <location>
        <position position="130"/>
    </location>
    <ligand>
        <name>Mg(2+)</name>
        <dbReference type="ChEBI" id="CHEBI:18420"/>
    </ligand>
</feature>
<dbReference type="PANTHER" id="PTHR43210:SF5">
    <property type="entry name" value="DETHIOBIOTIN SYNTHETASE"/>
    <property type="match status" value="1"/>
</dbReference>
<comment type="pathway">
    <text evidence="2">Cofactor biosynthesis; biotin biosynthesis; biotin from 7,8-diaminononanoate: step 1/2.</text>
</comment>
<keyword evidence="2" id="KW-0436">Ligase</keyword>
<feature type="binding site" evidence="2">
    <location>
        <position position="61"/>
    </location>
    <ligand>
        <name>substrate</name>
    </ligand>
</feature>
<feature type="binding site" evidence="2">
    <location>
        <begin position="190"/>
        <end position="191"/>
    </location>
    <ligand>
        <name>ATP</name>
        <dbReference type="ChEBI" id="CHEBI:30616"/>
    </ligand>
</feature>
<keyword evidence="1 2" id="KW-0093">Biotin biosynthesis</keyword>
<dbReference type="GO" id="GO:0005829">
    <property type="term" value="C:cytosol"/>
    <property type="evidence" value="ECO:0007669"/>
    <property type="project" value="TreeGrafter"/>
</dbReference>
<keyword evidence="2" id="KW-0963">Cytoplasm</keyword>
<evidence type="ECO:0000256" key="1">
    <source>
        <dbReference type="ARBA" id="ARBA00022756"/>
    </source>
</evidence>
<dbReference type="GO" id="GO:0005524">
    <property type="term" value="F:ATP binding"/>
    <property type="evidence" value="ECO:0007669"/>
    <property type="project" value="UniProtKB-UniRule"/>
</dbReference>
<comment type="cofactor">
    <cofactor evidence="2">
        <name>Mg(2+)</name>
        <dbReference type="ChEBI" id="CHEBI:18420"/>
    </cofactor>
</comment>
<dbReference type="AlphaFoldDB" id="A0A085WCB3"/>
<dbReference type="GO" id="GO:0000287">
    <property type="term" value="F:magnesium ion binding"/>
    <property type="evidence" value="ECO:0007669"/>
    <property type="project" value="UniProtKB-UniRule"/>
</dbReference>
<comment type="catalytic activity">
    <reaction evidence="2">
        <text>(7R,8S)-7,8-diammoniononanoate + CO2 + ATP = (4R,5S)-dethiobiotin + ADP + phosphate + 3 H(+)</text>
        <dbReference type="Rhea" id="RHEA:15805"/>
        <dbReference type="ChEBI" id="CHEBI:15378"/>
        <dbReference type="ChEBI" id="CHEBI:16526"/>
        <dbReference type="ChEBI" id="CHEBI:30616"/>
        <dbReference type="ChEBI" id="CHEBI:43474"/>
        <dbReference type="ChEBI" id="CHEBI:149469"/>
        <dbReference type="ChEBI" id="CHEBI:149473"/>
        <dbReference type="ChEBI" id="CHEBI:456216"/>
        <dbReference type="EC" id="6.3.3.3"/>
    </reaction>
</comment>
<organism evidence="3 4">
    <name type="scientific">Hyalangium minutum</name>
    <dbReference type="NCBI Taxonomy" id="394096"/>
    <lineage>
        <taxon>Bacteria</taxon>
        <taxon>Pseudomonadati</taxon>
        <taxon>Myxococcota</taxon>
        <taxon>Myxococcia</taxon>
        <taxon>Myxococcales</taxon>
        <taxon>Cystobacterineae</taxon>
        <taxon>Archangiaceae</taxon>
        <taxon>Hyalangium</taxon>
    </lineage>
</organism>
<proteinExistence type="inferred from homology"/>
<protein>
    <recommendedName>
        <fullName evidence="2">ATP-dependent dethiobiotin synthetase BioD</fullName>
        <ecNumber evidence="2">6.3.3.3</ecNumber>
    </recommendedName>
    <alternativeName>
        <fullName evidence="2">DTB synthetase</fullName>
        <shortName evidence="2">DTBS</shortName>
    </alternativeName>
    <alternativeName>
        <fullName evidence="2">Dethiobiotin synthase</fullName>
    </alternativeName>
</protein>
<keyword evidence="2" id="KW-0547">Nucleotide-binding</keyword>
<evidence type="ECO:0000256" key="2">
    <source>
        <dbReference type="HAMAP-Rule" id="MF_00336"/>
    </source>
</evidence>
<dbReference type="SUPFAM" id="SSF52540">
    <property type="entry name" value="P-loop containing nucleoside triphosphate hydrolases"/>
    <property type="match status" value="1"/>
</dbReference>
<keyword evidence="2" id="KW-0460">Magnesium</keyword>
<comment type="similarity">
    <text evidence="2">Belongs to the dethiobiotin synthetase family.</text>
</comment>
<comment type="caution">
    <text evidence="3">The sequence shown here is derived from an EMBL/GenBank/DDBJ whole genome shotgun (WGS) entry which is preliminary data.</text>
</comment>
<dbReference type="HAMAP" id="MF_00336">
    <property type="entry name" value="BioD"/>
    <property type="match status" value="1"/>
</dbReference>
<feature type="active site" evidence="2">
    <location>
        <position position="57"/>
    </location>
</feature>
<dbReference type="GO" id="GO:0004141">
    <property type="term" value="F:dethiobiotin synthase activity"/>
    <property type="evidence" value="ECO:0007669"/>
    <property type="project" value="UniProtKB-UniRule"/>
</dbReference>
<keyword evidence="2" id="KW-0479">Metal-binding</keyword>
<dbReference type="EMBL" id="JMCB01000012">
    <property type="protein sequence ID" value="KFE65326.1"/>
    <property type="molecule type" value="Genomic_DNA"/>
</dbReference>
<comment type="caution">
    <text evidence="2">Lacks conserved residue(s) required for the propagation of feature annotation.</text>
</comment>
<dbReference type="InterPro" id="IPR027417">
    <property type="entry name" value="P-loop_NTPase"/>
</dbReference>
<dbReference type="UniPathway" id="UPA00078">
    <property type="reaction ID" value="UER00161"/>
</dbReference>
<dbReference type="CDD" id="cd03109">
    <property type="entry name" value="DTBS"/>
    <property type="match status" value="1"/>
</dbReference>
<feature type="binding site" evidence="2">
    <location>
        <begin position="130"/>
        <end position="133"/>
    </location>
    <ligand>
        <name>ATP</name>
        <dbReference type="ChEBI" id="CHEBI:30616"/>
    </ligand>
</feature>
<reference evidence="3 4" key="1">
    <citation type="submission" date="2014-04" db="EMBL/GenBank/DDBJ databases">
        <title>Genome assembly of Hyalangium minutum DSM 14724.</title>
        <authorList>
            <person name="Sharma G."/>
            <person name="Subramanian S."/>
        </authorList>
    </citation>
    <scope>NUCLEOTIDE SEQUENCE [LARGE SCALE GENOMIC DNA]</scope>
    <source>
        <strain evidence="3 4">DSM 14724</strain>
    </source>
</reference>
<comment type="subunit">
    <text evidence="2">Homodimer.</text>
</comment>
<feature type="binding site" evidence="2">
    <location>
        <position position="71"/>
    </location>
    <ligand>
        <name>Mg(2+)</name>
        <dbReference type="ChEBI" id="CHEBI:18420"/>
    </ligand>
</feature>
<dbReference type="EC" id="6.3.3.3" evidence="2"/>
<accession>A0A085WCB3</accession>
<keyword evidence="2" id="KW-0067">ATP-binding</keyword>
<dbReference type="PANTHER" id="PTHR43210">
    <property type="entry name" value="DETHIOBIOTIN SYNTHETASE"/>
    <property type="match status" value="1"/>
</dbReference>
<dbReference type="GO" id="GO:0009102">
    <property type="term" value="P:biotin biosynthetic process"/>
    <property type="evidence" value="ECO:0007669"/>
    <property type="project" value="UniProtKB-UniRule"/>
</dbReference>
<dbReference type="PATRIC" id="fig|394096.3.peg.5779"/>
<comment type="subcellular location">
    <subcellularLocation>
        <location evidence="2">Cytoplasm</location>
    </subcellularLocation>
</comment>
<comment type="function">
    <text evidence="2">Catalyzes a mechanistically unusual reaction, the ATP-dependent insertion of CO2 between the N7 and N8 nitrogen atoms of 7,8-diaminopelargonic acid (DAPA, also called 7,8-diammoniononanoate) to form a ureido ring.</text>
</comment>
<dbReference type="InterPro" id="IPR004472">
    <property type="entry name" value="DTB_synth_BioD"/>
</dbReference>
<feature type="binding site" evidence="2">
    <location>
        <position position="36"/>
    </location>
    <ligand>
        <name>Mg(2+)</name>
        <dbReference type="ChEBI" id="CHEBI:18420"/>
    </ligand>
</feature>
<dbReference type="Gene3D" id="3.40.50.300">
    <property type="entry name" value="P-loop containing nucleotide triphosphate hydrolases"/>
    <property type="match status" value="1"/>
</dbReference>
<dbReference type="NCBIfam" id="TIGR00347">
    <property type="entry name" value="bioD"/>
    <property type="match status" value="1"/>
</dbReference>
<feature type="binding site" evidence="2">
    <location>
        <position position="71"/>
    </location>
    <ligand>
        <name>ATP</name>
        <dbReference type="ChEBI" id="CHEBI:30616"/>
    </ligand>
</feature>
<dbReference type="Proteomes" id="UP000028725">
    <property type="component" value="Unassembled WGS sequence"/>
</dbReference>